<organism evidence="1">
    <name type="scientific">hydrothermal vent metagenome</name>
    <dbReference type="NCBI Taxonomy" id="652676"/>
    <lineage>
        <taxon>unclassified sequences</taxon>
        <taxon>metagenomes</taxon>
        <taxon>ecological metagenomes</taxon>
    </lineage>
</organism>
<reference evidence="1" key="1">
    <citation type="submission" date="2018-06" db="EMBL/GenBank/DDBJ databases">
        <authorList>
            <person name="Zhirakovskaya E."/>
        </authorList>
    </citation>
    <scope>NUCLEOTIDE SEQUENCE</scope>
</reference>
<dbReference type="EMBL" id="UOFX01000033">
    <property type="protein sequence ID" value="VAX07874.1"/>
    <property type="molecule type" value="Genomic_DNA"/>
</dbReference>
<proteinExistence type="predicted"/>
<dbReference type="AlphaFoldDB" id="A0A3B1B7C4"/>
<gene>
    <name evidence="1" type="ORF">MNBD_GAMMA26-2353</name>
</gene>
<name>A0A3B1B7C4_9ZZZZ</name>
<accession>A0A3B1B7C4</accession>
<protein>
    <submittedName>
        <fullName evidence="1">Uncharacterized protein</fullName>
    </submittedName>
</protein>
<evidence type="ECO:0000313" key="1">
    <source>
        <dbReference type="EMBL" id="VAX07874.1"/>
    </source>
</evidence>
<sequence>MTDVKRNLEGEIEQLLGIFKGKSINMILDPFANLLDMVGPVGLEPTTKGL</sequence>